<protein>
    <recommendedName>
        <fullName evidence="2">DUF6590 domain-containing protein</fullName>
    </recommendedName>
</protein>
<dbReference type="OMA" id="HAQIMRK"/>
<evidence type="ECO:0000259" key="2">
    <source>
        <dbReference type="Pfam" id="PF20233"/>
    </source>
</evidence>
<dbReference type="VEuPathDB" id="FungiDB:JI435_029630"/>
<sequence>MSQANRALDYVWDARYGRYKRQVYTSATGQWLFAEWMPVGWQPQLGAQQTPSEHKGYSVAPPHSRVDPGNQNVSWSPIGSFASATSSHVSAATAGASIATSPYQPQYSRNSREFPRGEGPRIDGTYIGPPSLHYEKIDGSFYVRDKDFFFEGKVFAVIMNETAGETTKILPNPLDYNTSSSLNRVKYQDNIVYTNVRRFVVVRQRREFCFACPIFTYSGRATTKHGVRAAEHGVAYSWGSDPQLVKGESGITKASIAVVMADGVGALTISSRIYYGIHHPIQYNVKVKDIGYVPQSHIPTLIGNWKEEDDRESRQAAAVTAAAGEPELEVLTEEDEEEEELAVQHTGKGKMKALRKTAQSAAKYVDPHIYHVEANPYGYDVDCNPHMFHPKNNRNGYHPENNPHGYHPESNPYMFHPIYNVQGYHPKHNVYGYHPGWNKFGFHHQNSPFCFHPKLNPHGYHSTDNTRGYHPQAMPYNYHPRGNPYGYHLVKNEHGFHPKWNKRGYHPEHNTQAYHPKWNKDSVYKTQEDESDEDEAEDDESSDEDEAESDEDEAESDEDEAESLEKGVDPSTADLIKVYPGNNSQEATDVDDSIPMASLHAQIMRKFSFALDKKGGWARDRQDLITQLHDASTRLQHWNHSILGLVDRTLEIFDSGEKKIIDTILSTVESDRPYLAGLIASYLEDILSNLDGLEDIVTTDYWTQMDAASIIQEELIESVQCLCLQLAPLAAFIRSKQANIHAIVAKT</sequence>
<dbReference type="PANTHER" id="PTHR35391">
    <property type="entry name" value="C2H2-TYPE DOMAIN-CONTAINING PROTEIN-RELATED"/>
    <property type="match status" value="1"/>
</dbReference>
<feature type="compositionally biased region" description="Basic and acidic residues" evidence="1">
    <location>
        <begin position="518"/>
        <end position="528"/>
    </location>
</feature>
<feature type="compositionally biased region" description="Acidic residues" evidence="1">
    <location>
        <begin position="529"/>
        <end position="562"/>
    </location>
</feature>
<name>A0A7U2HYG2_PHANO</name>
<feature type="region of interest" description="Disordered" evidence="1">
    <location>
        <begin position="45"/>
        <end position="66"/>
    </location>
</feature>
<evidence type="ECO:0000256" key="1">
    <source>
        <dbReference type="SAM" id="MobiDB-lite"/>
    </source>
</evidence>
<dbReference type="PANTHER" id="PTHR35391:SF5">
    <property type="entry name" value="DUF6590 DOMAIN-CONTAINING PROTEIN"/>
    <property type="match status" value="1"/>
</dbReference>
<evidence type="ECO:0000313" key="4">
    <source>
        <dbReference type="Proteomes" id="UP000663193"/>
    </source>
</evidence>
<reference evidence="4" key="1">
    <citation type="journal article" date="2021" name="BMC Genomics">
        <title>Chromosome-level genome assembly and manually-curated proteome of model necrotroph Parastagonospora nodorum Sn15 reveals a genome-wide trove of candidate effector homologs, and redundancy of virulence-related functions within an accessory chromosome.</title>
        <authorList>
            <person name="Bertazzoni S."/>
            <person name="Jones D.A.B."/>
            <person name="Phan H.T."/>
            <person name="Tan K.-C."/>
            <person name="Hane J.K."/>
        </authorList>
    </citation>
    <scope>NUCLEOTIDE SEQUENCE [LARGE SCALE GENOMIC DNA]</scope>
    <source>
        <strain evidence="4">SN15 / ATCC MYA-4574 / FGSC 10173)</strain>
    </source>
</reference>
<feature type="region of interest" description="Disordered" evidence="1">
    <location>
        <begin position="100"/>
        <end position="122"/>
    </location>
</feature>
<feature type="region of interest" description="Disordered" evidence="1">
    <location>
        <begin position="500"/>
        <end position="589"/>
    </location>
</feature>
<dbReference type="OrthoDB" id="3559580at2759"/>
<accession>A0A7U2HYG2</accession>
<feature type="compositionally biased region" description="Basic and acidic residues" evidence="1">
    <location>
        <begin position="110"/>
        <end position="121"/>
    </location>
</feature>
<feature type="domain" description="DUF6590" evidence="2">
    <location>
        <begin position="146"/>
        <end position="302"/>
    </location>
</feature>
<keyword evidence="4" id="KW-1185">Reference proteome</keyword>
<dbReference type="Proteomes" id="UP000663193">
    <property type="component" value="Chromosome 5"/>
</dbReference>
<organism evidence="3 4">
    <name type="scientific">Phaeosphaeria nodorum (strain SN15 / ATCC MYA-4574 / FGSC 10173)</name>
    <name type="common">Glume blotch fungus</name>
    <name type="synonym">Parastagonospora nodorum</name>
    <dbReference type="NCBI Taxonomy" id="321614"/>
    <lineage>
        <taxon>Eukaryota</taxon>
        <taxon>Fungi</taxon>
        <taxon>Dikarya</taxon>
        <taxon>Ascomycota</taxon>
        <taxon>Pezizomycotina</taxon>
        <taxon>Dothideomycetes</taxon>
        <taxon>Pleosporomycetidae</taxon>
        <taxon>Pleosporales</taxon>
        <taxon>Pleosporineae</taxon>
        <taxon>Phaeosphaeriaceae</taxon>
        <taxon>Parastagonospora</taxon>
    </lineage>
</organism>
<gene>
    <name evidence="3" type="ORF">JI435_029630</name>
</gene>
<proteinExistence type="predicted"/>
<dbReference type="Pfam" id="PF20233">
    <property type="entry name" value="DUF6590"/>
    <property type="match status" value="1"/>
</dbReference>
<dbReference type="AlphaFoldDB" id="A0A7U2HYG2"/>
<dbReference type="InterPro" id="IPR046497">
    <property type="entry name" value="DUF6590"/>
</dbReference>
<evidence type="ECO:0000313" key="3">
    <source>
        <dbReference type="EMBL" id="QRC95263.1"/>
    </source>
</evidence>
<dbReference type="EMBL" id="CP069027">
    <property type="protein sequence ID" value="QRC95263.1"/>
    <property type="molecule type" value="Genomic_DNA"/>
</dbReference>